<dbReference type="PANTHER" id="PTHR11538">
    <property type="entry name" value="PHENYLALANYL-TRNA SYNTHETASE"/>
    <property type="match status" value="1"/>
</dbReference>
<feature type="domain" description="25S rRNA (uridine-N(3))-methyltransferase BMT5-like" evidence="1">
    <location>
        <begin position="36"/>
        <end position="144"/>
    </location>
</feature>
<dbReference type="EMBL" id="NBSK02000009">
    <property type="protein sequence ID" value="KAJ0186306.1"/>
    <property type="molecule type" value="Genomic_DNA"/>
</dbReference>
<keyword evidence="3" id="KW-1185">Reference proteome</keyword>
<sequence length="157" mass="18085">MAEIARTHTHPTPMKGTNEVKEEKWAKHYSSNHQILLVGEGDFSFALSLAMSFGSASNIVASSLDTYEYLIENYKHAKTNLDKLVNFGAQPLHKVDAVRMRNHTYLRMRKFDRIVFNFPDSGFPDRESDHCTIVEDSTLVSFILKQDKTSKKTYYIY</sequence>
<proteinExistence type="predicted"/>
<evidence type="ECO:0000313" key="3">
    <source>
        <dbReference type="Proteomes" id="UP000235145"/>
    </source>
</evidence>
<gene>
    <name evidence="2" type="ORF">LSAT_V11C900498990</name>
</gene>
<dbReference type="Pfam" id="PF10354">
    <property type="entry name" value="BMT5-like"/>
    <property type="match status" value="1"/>
</dbReference>
<accession>A0A9R1WS08</accession>
<dbReference type="GO" id="GO:0005737">
    <property type="term" value="C:cytoplasm"/>
    <property type="evidence" value="ECO:0000318"/>
    <property type="project" value="GO_Central"/>
</dbReference>
<dbReference type="AlphaFoldDB" id="A0A9R1WS08"/>
<evidence type="ECO:0000259" key="1">
    <source>
        <dbReference type="Pfam" id="PF10354"/>
    </source>
</evidence>
<dbReference type="Proteomes" id="UP000235145">
    <property type="component" value="Unassembled WGS sequence"/>
</dbReference>
<reference evidence="2 3" key="1">
    <citation type="journal article" date="2017" name="Nat. Commun.">
        <title>Genome assembly with in vitro proximity ligation data and whole-genome triplication in lettuce.</title>
        <authorList>
            <person name="Reyes-Chin-Wo S."/>
            <person name="Wang Z."/>
            <person name="Yang X."/>
            <person name="Kozik A."/>
            <person name="Arikit S."/>
            <person name="Song C."/>
            <person name="Xia L."/>
            <person name="Froenicke L."/>
            <person name="Lavelle D.O."/>
            <person name="Truco M.J."/>
            <person name="Xia R."/>
            <person name="Zhu S."/>
            <person name="Xu C."/>
            <person name="Xu H."/>
            <person name="Xu X."/>
            <person name="Cox K."/>
            <person name="Korf I."/>
            <person name="Meyers B.C."/>
            <person name="Michelmore R.W."/>
        </authorList>
    </citation>
    <scope>NUCLEOTIDE SEQUENCE [LARGE SCALE GENOMIC DNA]</scope>
    <source>
        <strain evidence="3">cv. Salinas</strain>
        <tissue evidence="2">Seedlings</tissue>
    </source>
</reference>
<dbReference type="InterPro" id="IPR019446">
    <property type="entry name" value="BMT5-like"/>
</dbReference>
<evidence type="ECO:0000313" key="2">
    <source>
        <dbReference type="EMBL" id="KAJ0186306.1"/>
    </source>
</evidence>
<comment type="caution">
    <text evidence="2">The sequence shown here is derived from an EMBL/GenBank/DDBJ whole genome shotgun (WGS) entry which is preliminary data.</text>
</comment>
<dbReference type="PANTHER" id="PTHR11538:SF26">
    <property type="entry name" value="FERREDOXIN-FOLD ANTICODON-BINDING DOMAIN-CONTAINING PROTEIN 1"/>
    <property type="match status" value="1"/>
</dbReference>
<name>A0A9R1WS08_LACSA</name>
<protein>
    <recommendedName>
        <fullName evidence="1">25S rRNA (uridine-N(3))-methyltransferase BMT5-like domain-containing protein</fullName>
    </recommendedName>
</protein>
<organism evidence="2 3">
    <name type="scientific">Lactuca sativa</name>
    <name type="common">Garden lettuce</name>
    <dbReference type="NCBI Taxonomy" id="4236"/>
    <lineage>
        <taxon>Eukaryota</taxon>
        <taxon>Viridiplantae</taxon>
        <taxon>Streptophyta</taxon>
        <taxon>Embryophyta</taxon>
        <taxon>Tracheophyta</taxon>
        <taxon>Spermatophyta</taxon>
        <taxon>Magnoliopsida</taxon>
        <taxon>eudicotyledons</taxon>
        <taxon>Gunneridae</taxon>
        <taxon>Pentapetalae</taxon>
        <taxon>asterids</taxon>
        <taxon>campanulids</taxon>
        <taxon>Asterales</taxon>
        <taxon>Asteraceae</taxon>
        <taxon>Cichorioideae</taxon>
        <taxon>Cichorieae</taxon>
        <taxon>Lactucinae</taxon>
        <taxon>Lactuca</taxon>
    </lineage>
</organism>
<dbReference type="GO" id="GO:0070042">
    <property type="term" value="F:rRNA (uridine-N3-)-methyltransferase activity"/>
    <property type="evidence" value="ECO:0000318"/>
    <property type="project" value="GO_Central"/>
</dbReference>
<dbReference type="GO" id="GO:0070475">
    <property type="term" value="P:rRNA base methylation"/>
    <property type="evidence" value="ECO:0000318"/>
    <property type="project" value="GO_Central"/>
</dbReference>